<keyword evidence="11" id="KW-1185">Reference proteome</keyword>
<evidence type="ECO:0000256" key="7">
    <source>
        <dbReference type="SAM" id="Phobius"/>
    </source>
</evidence>
<name>A0A942T3B2_9BACI</name>
<comment type="subcellular location">
    <subcellularLocation>
        <location evidence="1">Membrane</location>
    </subcellularLocation>
</comment>
<feature type="transmembrane region" description="Helical" evidence="7">
    <location>
        <begin position="151"/>
        <end position="172"/>
    </location>
</feature>
<dbReference type="EMBL" id="JAGYPE010000005">
    <property type="protein sequence ID" value="MBS4185299.1"/>
    <property type="molecule type" value="Genomic_DNA"/>
</dbReference>
<keyword evidence="3 7" id="KW-0812">Transmembrane</keyword>
<dbReference type="PRINTS" id="PR00728">
    <property type="entry name" value="SIGNALPTASE"/>
</dbReference>
<evidence type="ECO:0000256" key="5">
    <source>
        <dbReference type="ARBA" id="ARBA00023136"/>
    </source>
</evidence>
<dbReference type="AlphaFoldDB" id="A0A942T3B2"/>
<protein>
    <recommendedName>
        <fullName evidence="6">Signal peptidase I</fullName>
        <ecNumber evidence="6">3.4.21.89</ecNumber>
    </recommendedName>
</protein>
<keyword evidence="2" id="KW-0645">Protease</keyword>
<dbReference type="GO" id="GO:0006465">
    <property type="term" value="P:signal peptide processing"/>
    <property type="evidence" value="ECO:0007669"/>
    <property type="project" value="UniProtKB-UniRule"/>
</dbReference>
<dbReference type="InterPro" id="IPR001733">
    <property type="entry name" value="Peptidase_S26B"/>
</dbReference>
<keyword evidence="9" id="KW-0378">Hydrolase</keyword>
<keyword evidence="4 7" id="KW-1133">Transmembrane helix</keyword>
<evidence type="ECO:0000256" key="3">
    <source>
        <dbReference type="ARBA" id="ARBA00022692"/>
    </source>
</evidence>
<dbReference type="NCBIfam" id="NF046067">
    <property type="entry name" value="SigPepSipWBacil"/>
    <property type="match status" value="1"/>
</dbReference>
<feature type="transmembrane region" description="Helical" evidence="7">
    <location>
        <begin position="12"/>
        <end position="31"/>
    </location>
</feature>
<comment type="caution">
    <text evidence="9">The sequence shown here is derived from an EMBL/GenBank/DDBJ whole genome shotgun (WGS) entry which is preliminary data.</text>
</comment>
<organism evidence="9">
    <name type="scientific">Neobacillus citreus</name>
    <dbReference type="NCBI Taxonomy" id="2833578"/>
    <lineage>
        <taxon>Bacteria</taxon>
        <taxon>Bacillati</taxon>
        <taxon>Bacillota</taxon>
        <taxon>Bacilli</taxon>
        <taxon>Bacillales</taxon>
        <taxon>Bacillaceae</taxon>
        <taxon>Neobacillus</taxon>
    </lineage>
</organism>
<dbReference type="PANTHER" id="PTHR10806">
    <property type="entry name" value="SIGNAL PEPTIDASE COMPLEX CATALYTIC SUBUNIT SEC11"/>
    <property type="match status" value="1"/>
</dbReference>
<reference evidence="9" key="1">
    <citation type="submission" date="2021-05" db="EMBL/GenBank/DDBJ databases">
        <title>Novel Bacillus species.</title>
        <authorList>
            <person name="Liu G."/>
        </authorList>
    </citation>
    <scope>NUCLEOTIDE SEQUENCE</scope>
    <source>
        <strain evidence="9 11">FJAT-50051</strain>
    </source>
</reference>
<evidence type="ECO:0000313" key="11">
    <source>
        <dbReference type="Proteomes" id="UP000677265"/>
    </source>
</evidence>
<evidence type="ECO:0000313" key="9">
    <source>
        <dbReference type="EMBL" id="MBS4185299.1"/>
    </source>
</evidence>
<dbReference type="CDD" id="cd06462">
    <property type="entry name" value="Peptidase_S24_S26"/>
    <property type="match status" value="1"/>
</dbReference>
<proteinExistence type="predicted"/>
<dbReference type="PANTHER" id="PTHR10806:SF6">
    <property type="entry name" value="SIGNAL PEPTIDASE COMPLEX CATALYTIC SUBUNIT SEC11"/>
    <property type="match status" value="1"/>
</dbReference>
<dbReference type="GO" id="GO:0009003">
    <property type="term" value="F:signal peptidase activity"/>
    <property type="evidence" value="ECO:0007669"/>
    <property type="project" value="UniProtKB-EC"/>
</dbReference>
<gene>
    <name evidence="10" type="ORF">KHB02_021455</name>
    <name evidence="9" type="ORF">KHB02_28345</name>
</gene>
<dbReference type="GO" id="GO:0016020">
    <property type="term" value="C:membrane"/>
    <property type="evidence" value="ECO:0007669"/>
    <property type="project" value="UniProtKB-SubCell"/>
</dbReference>
<evidence type="ECO:0000256" key="1">
    <source>
        <dbReference type="ARBA" id="ARBA00004370"/>
    </source>
</evidence>
<dbReference type="EMBL" id="JAGYPE020000049">
    <property type="protein sequence ID" value="MCH6268099.1"/>
    <property type="molecule type" value="Genomic_DNA"/>
</dbReference>
<keyword evidence="5 7" id="KW-0472">Membrane</keyword>
<dbReference type="InterPro" id="IPR036286">
    <property type="entry name" value="LexA/Signal_pep-like_sf"/>
</dbReference>
<evidence type="ECO:0000259" key="8">
    <source>
        <dbReference type="Pfam" id="PF00717"/>
    </source>
</evidence>
<accession>A0A942T3B2</accession>
<dbReference type="Pfam" id="PF00717">
    <property type="entry name" value="Peptidase_S24"/>
    <property type="match status" value="1"/>
</dbReference>
<feature type="domain" description="Peptidase S24/S26A/S26B/S26C" evidence="8">
    <location>
        <begin position="46"/>
        <end position="102"/>
    </location>
</feature>
<dbReference type="GO" id="GO:0004252">
    <property type="term" value="F:serine-type endopeptidase activity"/>
    <property type="evidence" value="ECO:0007669"/>
    <property type="project" value="UniProtKB-UniRule"/>
</dbReference>
<evidence type="ECO:0000256" key="6">
    <source>
        <dbReference type="NCBIfam" id="TIGR02228"/>
    </source>
</evidence>
<dbReference type="NCBIfam" id="TIGR02228">
    <property type="entry name" value="sigpep_I_arch"/>
    <property type="match status" value="1"/>
</dbReference>
<dbReference type="InterPro" id="IPR015927">
    <property type="entry name" value="Peptidase_S24_S26A/B/C"/>
</dbReference>
<evidence type="ECO:0000256" key="4">
    <source>
        <dbReference type="ARBA" id="ARBA00022989"/>
    </source>
</evidence>
<dbReference type="EC" id="3.4.21.89" evidence="6"/>
<sequence>MKTRVLKKWISNFITTSLCVLLLIMICAVILSKTSGGKPNFFGYQLLTVQSGSMEPAIKTGSIIAVKPGGDMARFKKGEIITFKTNDDLIVTHRIVDKIKNGNQVSYRTKGDNNQTSDLNLVSSNNVLAEYKHFTIPFIGYIATFSKSKNGMAIILFLLGLVLLIGSIIFVWNTLAKDNKRRIANEMNLEDRLKKNGGIQNKNFSLPKKL</sequence>
<dbReference type="Proteomes" id="UP000677265">
    <property type="component" value="Unassembled WGS sequence"/>
</dbReference>
<dbReference type="SUPFAM" id="SSF51306">
    <property type="entry name" value="LexA/Signal peptidase"/>
    <property type="match status" value="1"/>
</dbReference>
<evidence type="ECO:0000256" key="2">
    <source>
        <dbReference type="ARBA" id="ARBA00022670"/>
    </source>
</evidence>
<evidence type="ECO:0000313" key="10">
    <source>
        <dbReference type="EMBL" id="MCH6268099.1"/>
    </source>
</evidence>
<dbReference type="RefSeq" id="WP_213145117.1">
    <property type="nucleotide sequence ID" value="NZ_JAGYPE020000049.1"/>
</dbReference>